<protein>
    <recommendedName>
        <fullName evidence="2">DUF5658 domain-containing protein</fullName>
    </recommendedName>
</protein>
<dbReference type="AlphaFoldDB" id="A0A7W5C607"/>
<feature type="domain" description="DUF5658" evidence="2">
    <location>
        <begin position="16"/>
        <end position="102"/>
    </location>
</feature>
<evidence type="ECO:0000256" key="1">
    <source>
        <dbReference type="SAM" id="Phobius"/>
    </source>
</evidence>
<reference evidence="3 4" key="1">
    <citation type="submission" date="2020-08" db="EMBL/GenBank/DDBJ databases">
        <title>Genomic Encyclopedia of Type Strains, Phase III (KMG-III): the genomes of soil and plant-associated and newly described type strains.</title>
        <authorList>
            <person name="Whitman W."/>
        </authorList>
    </citation>
    <scope>NUCLEOTIDE SEQUENCE [LARGE SCALE GENOMIC DNA]</scope>
    <source>
        <strain evidence="3 4">CECT 8234</strain>
    </source>
</reference>
<accession>A0A7W5C607</accession>
<name>A0A7W5C607_9BACL</name>
<evidence type="ECO:0000313" key="4">
    <source>
        <dbReference type="Proteomes" id="UP000518605"/>
    </source>
</evidence>
<dbReference type="EMBL" id="JACHXW010000004">
    <property type="protein sequence ID" value="MBB3151582.1"/>
    <property type="molecule type" value="Genomic_DNA"/>
</dbReference>
<evidence type="ECO:0000259" key="2">
    <source>
        <dbReference type="Pfam" id="PF18902"/>
    </source>
</evidence>
<dbReference type="RefSeq" id="WP_183560706.1">
    <property type="nucleotide sequence ID" value="NZ_CBCSLB010000011.1"/>
</dbReference>
<keyword evidence="4" id="KW-1185">Reference proteome</keyword>
<comment type="caution">
    <text evidence="3">The sequence shown here is derived from an EMBL/GenBank/DDBJ whole genome shotgun (WGS) entry which is preliminary data.</text>
</comment>
<dbReference type="Proteomes" id="UP000518605">
    <property type="component" value="Unassembled WGS sequence"/>
</dbReference>
<sequence length="116" mass="13780">MIATIQKWDMKAMLLGLLLLCFSDAAFTDIGLRFFLIEEMNPIVKRIYEWNIVSYYVVKLVLPLLLILIYYHLKNKKWMNPFILATVALYCLVNIYHLIWVSFGVHDGWFTFRSLL</sequence>
<proteinExistence type="predicted"/>
<feature type="transmembrane region" description="Helical" evidence="1">
    <location>
        <begin position="83"/>
        <end position="103"/>
    </location>
</feature>
<dbReference type="InterPro" id="IPR043717">
    <property type="entry name" value="DUF5658"/>
</dbReference>
<keyword evidence="1" id="KW-0472">Membrane</keyword>
<keyword evidence="1" id="KW-1133">Transmembrane helix</keyword>
<feature type="transmembrane region" description="Helical" evidence="1">
    <location>
        <begin position="52"/>
        <end position="71"/>
    </location>
</feature>
<organism evidence="3 4">
    <name type="scientific">Paenibacillus endophyticus</name>
    <dbReference type="NCBI Taxonomy" id="1294268"/>
    <lineage>
        <taxon>Bacteria</taxon>
        <taxon>Bacillati</taxon>
        <taxon>Bacillota</taxon>
        <taxon>Bacilli</taxon>
        <taxon>Bacillales</taxon>
        <taxon>Paenibacillaceae</taxon>
        <taxon>Paenibacillus</taxon>
    </lineage>
</organism>
<evidence type="ECO:0000313" key="3">
    <source>
        <dbReference type="EMBL" id="MBB3151582.1"/>
    </source>
</evidence>
<keyword evidence="1" id="KW-0812">Transmembrane</keyword>
<dbReference type="Pfam" id="PF18902">
    <property type="entry name" value="DUF5658"/>
    <property type="match status" value="1"/>
</dbReference>
<gene>
    <name evidence="3" type="ORF">FHS16_001628</name>
</gene>